<feature type="transmembrane region" description="Helical" evidence="1">
    <location>
        <begin position="12"/>
        <end position="32"/>
    </location>
</feature>
<keyword evidence="1" id="KW-0812">Transmembrane</keyword>
<name>A0A0F9HE99_9ZZZZ</name>
<dbReference type="AlphaFoldDB" id="A0A0F9HE99"/>
<organism evidence="2">
    <name type="scientific">marine sediment metagenome</name>
    <dbReference type="NCBI Taxonomy" id="412755"/>
    <lineage>
        <taxon>unclassified sequences</taxon>
        <taxon>metagenomes</taxon>
        <taxon>ecological metagenomes</taxon>
    </lineage>
</organism>
<feature type="transmembrane region" description="Helical" evidence="1">
    <location>
        <begin position="200"/>
        <end position="220"/>
    </location>
</feature>
<feature type="transmembrane region" description="Helical" evidence="1">
    <location>
        <begin position="105"/>
        <end position="131"/>
    </location>
</feature>
<gene>
    <name evidence="2" type="ORF">LCGC14_2008800</name>
</gene>
<accession>A0A0F9HE99</accession>
<evidence type="ECO:0000313" key="2">
    <source>
        <dbReference type="EMBL" id="KKL80040.1"/>
    </source>
</evidence>
<feature type="non-terminal residue" evidence="2">
    <location>
        <position position="366"/>
    </location>
</feature>
<dbReference type="GO" id="GO:0005886">
    <property type="term" value="C:plasma membrane"/>
    <property type="evidence" value="ECO:0007669"/>
    <property type="project" value="TreeGrafter"/>
</dbReference>
<dbReference type="Pfam" id="PF00771">
    <property type="entry name" value="FHIPEP"/>
    <property type="match status" value="1"/>
</dbReference>
<dbReference type="InterPro" id="IPR001712">
    <property type="entry name" value="T3SS_FHIPEP"/>
</dbReference>
<dbReference type="PANTHER" id="PTHR30161:SF1">
    <property type="entry name" value="FLAGELLAR BIOSYNTHESIS PROTEIN FLHA-RELATED"/>
    <property type="match status" value="1"/>
</dbReference>
<dbReference type="PANTHER" id="PTHR30161">
    <property type="entry name" value="FLAGELLAR EXPORT PROTEIN, MEMBRANE FLHA SUBUNIT-RELATED"/>
    <property type="match status" value="1"/>
</dbReference>
<sequence>MPSGKPTVLDKLIANHDIALAAGVAAVLATLLLPLPTFVLDVLLSCSIAVALATLVMVLSATESIDIPAFPSLLLLVTLFRLSLNVASTRLILLQANAGDIIDTFGQIVVGNVLTVGLVVFLILVVIQYIVITKGAERISEVAARFNLDAMPGKQMAVDADLNAGLIGEDEARQRRQKIVQESEFYGAMDGASKFIRGDAIAGLIITCINLIGGFVMGLSRGMTYTESMKTYAILAIGDGLVTQIPAVIISTAAGFLISKTSTQRSLSHDLVHQALLKSRPLGIIAFLFGAMVFVPGFPKLPFVALSLGAGILARKVSRAEKEREAAEDKGAPPVDVEEVTVAQILEVDKICILVGSRLVKSIDPR</sequence>
<feature type="transmembrane region" description="Helical" evidence="1">
    <location>
        <begin position="279"/>
        <end position="295"/>
    </location>
</feature>
<feature type="transmembrane region" description="Helical" evidence="1">
    <location>
        <begin position="73"/>
        <end position="93"/>
    </location>
</feature>
<proteinExistence type="predicted"/>
<dbReference type="GO" id="GO:0044780">
    <property type="term" value="P:bacterial-type flagellum assembly"/>
    <property type="evidence" value="ECO:0007669"/>
    <property type="project" value="TreeGrafter"/>
</dbReference>
<evidence type="ECO:0000256" key="1">
    <source>
        <dbReference type="SAM" id="Phobius"/>
    </source>
</evidence>
<keyword evidence="1" id="KW-1133">Transmembrane helix</keyword>
<reference evidence="2" key="1">
    <citation type="journal article" date="2015" name="Nature">
        <title>Complex archaea that bridge the gap between prokaryotes and eukaryotes.</title>
        <authorList>
            <person name="Spang A."/>
            <person name="Saw J.H."/>
            <person name="Jorgensen S.L."/>
            <person name="Zaremba-Niedzwiedzka K."/>
            <person name="Martijn J."/>
            <person name="Lind A.E."/>
            <person name="van Eijk R."/>
            <person name="Schleper C."/>
            <person name="Guy L."/>
            <person name="Ettema T.J."/>
        </authorList>
    </citation>
    <scope>NUCLEOTIDE SEQUENCE</scope>
</reference>
<protein>
    <recommendedName>
        <fullName evidence="3">EscV/YscV/HrcV family type III secretion system export apparatus protein</fullName>
    </recommendedName>
</protein>
<evidence type="ECO:0008006" key="3">
    <source>
        <dbReference type="Google" id="ProtNLM"/>
    </source>
</evidence>
<dbReference type="EMBL" id="LAZR01022977">
    <property type="protein sequence ID" value="KKL80040.1"/>
    <property type="molecule type" value="Genomic_DNA"/>
</dbReference>
<dbReference type="PRINTS" id="PR00949">
    <property type="entry name" value="TYPE3IMAPROT"/>
</dbReference>
<feature type="transmembrane region" description="Helical" evidence="1">
    <location>
        <begin position="38"/>
        <end position="61"/>
    </location>
</feature>
<dbReference type="GO" id="GO:0009306">
    <property type="term" value="P:protein secretion"/>
    <property type="evidence" value="ECO:0007669"/>
    <property type="project" value="InterPro"/>
</dbReference>
<feature type="transmembrane region" description="Helical" evidence="1">
    <location>
        <begin position="232"/>
        <end position="258"/>
    </location>
</feature>
<keyword evidence="1" id="KW-0472">Membrane</keyword>
<comment type="caution">
    <text evidence="2">The sequence shown here is derived from an EMBL/GenBank/DDBJ whole genome shotgun (WGS) entry which is preliminary data.</text>
</comment>